<name>A0A286GFN4_9PROT</name>
<sequence length="89" mass="9952">MVRRLLVCLSIVASTLAVPTGGDAAVLNGGAKRKDTPSAKACWQQPSLSPSCKPTNVQRQWCKNPDFRRNGNASLCWWVDRWDYVYGKR</sequence>
<keyword evidence="1" id="KW-0732">Signal</keyword>
<dbReference type="EMBL" id="OCNJ01000003">
    <property type="protein sequence ID" value="SOD94302.1"/>
    <property type="molecule type" value="Genomic_DNA"/>
</dbReference>
<organism evidence="2 3">
    <name type="scientific">Caenispirillum bisanense</name>
    <dbReference type="NCBI Taxonomy" id="414052"/>
    <lineage>
        <taxon>Bacteria</taxon>
        <taxon>Pseudomonadati</taxon>
        <taxon>Pseudomonadota</taxon>
        <taxon>Alphaproteobacteria</taxon>
        <taxon>Rhodospirillales</taxon>
        <taxon>Novispirillaceae</taxon>
        <taxon>Caenispirillum</taxon>
    </lineage>
</organism>
<evidence type="ECO:0000313" key="3">
    <source>
        <dbReference type="Proteomes" id="UP000219621"/>
    </source>
</evidence>
<evidence type="ECO:0000256" key="1">
    <source>
        <dbReference type="SAM" id="SignalP"/>
    </source>
</evidence>
<reference evidence="2 3" key="1">
    <citation type="submission" date="2017-09" db="EMBL/GenBank/DDBJ databases">
        <authorList>
            <person name="Ehlers B."/>
            <person name="Leendertz F.H."/>
        </authorList>
    </citation>
    <scope>NUCLEOTIDE SEQUENCE [LARGE SCALE GENOMIC DNA]</scope>
    <source>
        <strain evidence="2 3">USBA 140</strain>
    </source>
</reference>
<gene>
    <name evidence="2" type="ORF">SAMN05421508_103456</name>
</gene>
<dbReference type="AlphaFoldDB" id="A0A286GFN4"/>
<evidence type="ECO:0000313" key="2">
    <source>
        <dbReference type="EMBL" id="SOD94302.1"/>
    </source>
</evidence>
<accession>A0A286GFN4</accession>
<feature type="signal peptide" evidence="1">
    <location>
        <begin position="1"/>
        <end position="24"/>
    </location>
</feature>
<keyword evidence="3" id="KW-1185">Reference proteome</keyword>
<proteinExistence type="predicted"/>
<feature type="chain" id="PRO_5012425349" evidence="1">
    <location>
        <begin position="25"/>
        <end position="89"/>
    </location>
</feature>
<protein>
    <submittedName>
        <fullName evidence="2">Uncharacterized protein</fullName>
    </submittedName>
</protein>
<dbReference type="RefSeq" id="WP_141415099.1">
    <property type="nucleotide sequence ID" value="NZ_OCNJ01000003.1"/>
</dbReference>
<dbReference type="Proteomes" id="UP000219621">
    <property type="component" value="Unassembled WGS sequence"/>
</dbReference>